<name>A0AAP0B164_9ASPA</name>
<dbReference type="Pfam" id="PF03478">
    <property type="entry name" value="Beta-prop_KIB1-4"/>
    <property type="match status" value="1"/>
</dbReference>
<dbReference type="AlphaFoldDB" id="A0AAP0B164"/>
<dbReference type="PANTHER" id="PTHR44259:SF113">
    <property type="entry name" value="OS06G0659700 PROTEIN"/>
    <property type="match status" value="1"/>
</dbReference>
<accession>A0AAP0B164</accession>
<dbReference type="EMBL" id="JBBWWQ010000017">
    <property type="protein sequence ID" value="KAK8923614.1"/>
    <property type="molecule type" value="Genomic_DNA"/>
</dbReference>
<evidence type="ECO:0000313" key="2">
    <source>
        <dbReference type="EMBL" id="KAK8923614.1"/>
    </source>
</evidence>
<dbReference type="InterPro" id="IPR050942">
    <property type="entry name" value="F-box_BR-signaling"/>
</dbReference>
<protein>
    <recommendedName>
        <fullName evidence="1">KIB1-4 beta-propeller domain-containing protein</fullName>
    </recommendedName>
</protein>
<organism evidence="2 3">
    <name type="scientific">Platanthera zijinensis</name>
    <dbReference type="NCBI Taxonomy" id="2320716"/>
    <lineage>
        <taxon>Eukaryota</taxon>
        <taxon>Viridiplantae</taxon>
        <taxon>Streptophyta</taxon>
        <taxon>Embryophyta</taxon>
        <taxon>Tracheophyta</taxon>
        <taxon>Spermatophyta</taxon>
        <taxon>Magnoliopsida</taxon>
        <taxon>Liliopsida</taxon>
        <taxon>Asparagales</taxon>
        <taxon>Orchidaceae</taxon>
        <taxon>Orchidoideae</taxon>
        <taxon>Orchideae</taxon>
        <taxon>Orchidinae</taxon>
        <taxon>Platanthera</taxon>
    </lineage>
</organism>
<reference evidence="2 3" key="1">
    <citation type="journal article" date="2022" name="Nat. Plants">
        <title>Genomes of leafy and leafless Platanthera orchids illuminate the evolution of mycoheterotrophy.</title>
        <authorList>
            <person name="Li M.H."/>
            <person name="Liu K.W."/>
            <person name="Li Z."/>
            <person name="Lu H.C."/>
            <person name="Ye Q.L."/>
            <person name="Zhang D."/>
            <person name="Wang J.Y."/>
            <person name="Li Y.F."/>
            <person name="Zhong Z.M."/>
            <person name="Liu X."/>
            <person name="Yu X."/>
            <person name="Liu D.K."/>
            <person name="Tu X.D."/>
            <person name="Liu B."/>
            <person name="Hao Y."/>
            <person name="Liao X.Y."/>
            <person name="Jiang Y.T."/>
            <person name="Sun W.H."/>
            <person name="Chen J."/>
            <person name="Chen Y.Q."/>
            <person name="Ai Y."/>
            <person name="Zhai J.W."/>
            <person name="Wu S.S."/>
            <person name="Zhou Z."/>
            <person name="Hsiao Y.Y."/>
            <person name="Wu W.L."/>
            <person name="Chen Y.Y."/>
            <person name="Lin Y.F."/>
            <person name="Hsu J.L."/>
            <person name="Li C.Y."/>
            <person name="Wang Z.W."/>
            <person name="Zhao X."/>
            <person name="Zhong W.Y."/>
            <person name="Ma X.K."/>
            <person name="Ma L."/>
            <person name="Huang J."/>
            <person name="Chen G.Z."/>
            <person name="Huang M.Z."/>
            <person name="Huang L."/>
            <person name="Peng D.H."/>
            <person name="Luo Y.B."/>
            <person name="Zou S.Q."/>
            <person name="Chen S.P."/>
            <person name="Lan S."/>
            <person name="Tsai W.C."/>
            <person name="Van de Peer Y."/>
            <person name="Liu Z.J."/>
        </authorList>
    </citation>
    <scope>NUCLEOTIDE SEQUENCE [LARGE SCALE GENOMIC DNA]</scope>
    <source>
        <strain evidence="2">Lor287</strain>
    </source>
</reference>
<dbReference type="PANTHER" id="PTHR44259">
    <property type="entry name" value="OS07G0183000 PROTEIN-RELATED"/>
    <property type="match status" value="1"/>
</dbReference>
<keyword evidence="3" id="KW-1185">Reference proteome</keyword>
<gene>
    <name evidence="2" type="ORF">KSP39_PZI019732</name>
</gene>
<feature type="domain" description="KIB1-4 beta-propeller" evidence="1">
    <location>
        <begin position="63"/>
        <end position="379"/>
    </location>
</feature>
<evidence type="ECO:0000313" key="3">
    <source>
        <dbReference type="Proteomes" id="UP001418222"/>
    </source>
</evidence>
<comment type="caution">
    <text evidence="2">The sequence shown here is derived from an EMBL/GenBank/DDBJ whole genome shotgun (WGS) entry which is preliminary data.</text>
</comment>
<evidence type="ECO:0000259" key="1">
    <source>
        <dbReference type="Pfam" id="PF03478"/>
    </source>
</evidence>
<proteinExistence type="predicted"/>
<dbReference type="Proteomes" id="UP001418222">
    <property type="component" value="Unassembled WGS sequence"/>
</dbReference>
<dbReference type="InterPro" id="IPR005174">
    <property type="entry name" value="KIB1-4_b-propeller"/>
</dbReference>
<sequence>MASCSIVARWGNLSPEIVLSIAERLVVADIIRLRVVCVSWAWALPWLLLPNSDAQEGSNDSTFFSVIEDRCYKISPLPQITGRQLLGTSQHGWLVTIDDLLTPRFLNPLTMQELPLPSLVTIPNLFEPVYSPVNQSLCGFWYNSRIRFYISSKRFLDFFDLHIKKIIPTSSPVQGSIAVVLCTVDILRSCLSFARVGGEAWSAYLELPPDVDHFEDVIFNEESGKLYALSNLGVVFILECRNSSMEIISMVSMRINRNRSVRMKRYIFFSCGDLMMVTWNHRALSTHVSPFLTEDIDAPMFKIFKFNIDCYSRHEPQILNVHEIAANTDVCPYDSCWVPVNNLEARSLFIGSNNCFILDCAVEHRRNKVFFVYDAIPRQTRILSNHGTFDLESGKVERLLDPPYNLPAKPLPIWYIPTPTILWD</sequence>